<evidence type="ECO:0000256" key="4">
    <source>
        <dbReference type="ARBA" id="ARBA00005189"/>
    </source>
</evidence>
<dbReference type="STRING" id="1108595.BKX93_15805"/>
<evidence type="ECO:0000313" key="20">
    <source>
        <dbReference type="EMBL" id="AOZ51323.1"/>
    </source>
</evidence>
<dbReference type="SUPFAM" id="SSF54197">
    <property type="entry name" value="HIT-like"/>
    <property type="match status" value="1"/>
</dbReference>
<evidence type="ECO:0000256" key="16">
    <source>
        <dbReference type="ARBA" id="ARBA00023264"/>
    </source>
</evidence>
<reference evidence="20 21" key="1">
    <citation type="submission" date="2016-10" db="EMBL/GenBank/DDBJ databases">
        <title>Chromobacterium muskegensis sp. nov., an insecticidal bacterium isolated from Sphagnum bogs.</title>
        <authorList>
            <person name="Sparks M.E."/>
            <person name="Blackburn M.B."/>
            <person name="Gundersen-Rindal D.E."/>
            <person name="Mitchell A."/>
            <person name="Farrar R."/>
            <person name="Kuhar D."/>
        </authorList>
    </citation>
    <scope>NUCLEOTIDE SEQUENCE [LARGE SCALE GENOMIC DNA]</scope>
    <source>
        <strain evidence="20 21">21-1</strain>
    </source>
</reference>
<evidence type="ECO:0000256" key="3">
    <source>
        <dbReference type="ARBA" id="ARBA00004927"/>
    </source>
</evidence>
<comment type="pathway">
    <text evidence="3">Phospholipid metabolism; CDP-diacylglycerol degradation; phosphatidate from CDP-diacylglycerol: step 1/1.</text>
</comment>
<keyword evidence="9" id="KW-0444">Lipid biosynthesis</keyword>
<keyword evidence="8" id="KW-1003">Cell membrane</keyword>
<evidence type="ECO:0000256" key="18">
    <source>
        <dbReference type="ARBA" id="ARBA00032892"/>
    </source>
</evidence>
<organism evidence="20 21">
    <name type="scientific">Chromobacterium vaccinii</name>
    <dbReference type="NCBI Taxonomy" id="1108595"/>
    <lineage>
        <taxon>Bacteria</taxon>
        <taxon>Pseudomonadati</taxon>
        <taxon>Pseudomonadota</taxon>
        <taxon>Betaproteobacteria</taxon>
        <taxon>Neisseriales</taxon>
        <taxon>Chromobacteriaceae</taxon>
        <taxon>Chromobacterium</taxon>
    </lineage>
</organism>
<dbReference type="Proteomes" id="UP000178776">
    <property type="component" value="Chromosome"/>
</dbReference>
<name>A0A1D9LJD7_9NEIS</name>
<dbReference type="RefSeq" id="WP_070980559.1">
    <property type="nucleotide sequence ID" value="NZ_CP017707.1"/>
</dbReference>
<dbReference type="AlphaFoldDB" id="A0A1D9LJD7"/>
<dbReference type="InterPro" id="IPR003763">
    <property type="entry name" value="CDP-diacylglyc_Pase"/>
</dbReference>
<evidence type="ECO:0000256" key="5">
    <source>
        <dbReference type="ARBA" id="ARBA00006435"/>
    </source>
</evidence>
<keyword evidence="19" id="KW-0732">Signal</keyword>
<dbReference type="Pfam" id="PF02611">
    <property type="entry name" value="CDH"/>
    <property type="match status" value="1"/>
</dbReference>
<gene>
    <name evidence="20" type="ORF">BKX93_15805</name>
</gene>
<accession>A0A1D9LJD7</accession>
<evidence type="ECO:0000256" key="19">
    <source>
        <dbReference type="SAM" id="SignalP"/>
    </source>
</evidence>
<keyword evidence="15" id="KW-0594">Phospholipid biosynthesis</keyword>
<dbReference type="InterPro" id="IPR036265">
    <property type="entry name" value="HIT-like_sf"/>
</dbReference>
<dbReference type="GO" id="GO:0008654">
    <property type="term" value="P:phospholipid biosynthetic process"/>
    <property type="evidence" value="ECO:0007669"/>
    <property type="project" value="UniProtKB-KW"/>
</dbReference>
<comment type="subcellular location">
    <subcellularLocation>
        <location evidence="2">Cell membrane</location>
        <topology evidence="2">Single-pass membrane protein</topology>
    </subcellularLocation>
</comment>
<evidence type="ECO:0000256" key="1">
    <source>
        <dbReference type="ARBA" id="ARBA00001007"/>
    </source>
</evidence>
<evidence type="ECO:0000256" key="17">
    <source>
        <dbReference type="ARBA" id="ARBA00032888"/>
    </source>
</evidence>
<comment type="pathway">
    <text evidence="4">Lipid metabolism.</text>
</comment>
<comment type="similarity">
    <text evidence="5">Belongs to the Cdh family.</text>
</comment>
<dbReference type="GO" id="GO:0046342">
    <property type="term" value="P:CDP-diacylglycerol catabolic process"/>
    <property type="evidence" value="ECO:0007669"/>
    <property type="project" value="UniProtKB-UniPathway"/>
</dbReference>
<protein>
    <recommendedName>
        <fullName evidence="7">CDP-diacylglycerol pyrophosphatase</fullName>
        <ecNumber evidence="6">3.6.1.26</ecNumber>
    </recommendedName>
    <alternativeName>
        <fullName evidence="17">CDP-diacylglycerol phosphatidylhydrolase</fullName>
    </alternativeName>
    <alternativeName>
        <fullName evidence="18">CDP-diglyceride hydrolase</fullName>
    </alternativeName>
</protein>
<keyword evidence="10" id="KW-0812">Transmembrane</keyword>
<feature type="signal peptide" evidence="19">
    <location>
        <begin position="1"/>
        <end position="26"/>
    </location>
</feature>
<dbReference type="GeneID" id="68842673"/>
<evidence type="ECO:0000256" key="7">
    <source>
        <dbReference type="ARBA" id="ARBA00019608"/>
    </source>
</evidence>
<keyword evidence="16" id="KW-1208">Phospholipid metabolism</keyword>
<proteinExistence type="inferred from homology"/>
<keyword evidence="12" id="KW-1133">Transmembrane helix</keyword>
<feature type="chain" id="PRO_5009443310" description="CDP-diacylglycerol pyrophosphatase" evidence="19">
    <location>
        <begin position="27"/>
        <end position="254"/>
    </location>
</feature>
<dbReference type="KEGG" id="cvc:BKX93_15805"/>
<keyword evidence="13" id="KW-0443">Lipid metabolism</keyword>
<dbReference type="GO" id="GO:0005886">
    <property type="term" value="C:plasma membrane"/>
    <property type="evidence" value="ECO:0007669"/>
    <property type="project" value="UniProtKB-SubCell"/>
</dbReference>
<dbReference type="EMBL" id="CP017707">
    <property type="protein sequence ID" value="AOZ51323.1"/>
    <property type="molecule type" value="Genomic_DNA"/>
</dbReference>
<evidence type="ECO:0000256" key="14">
    <source>
        <dbReference type="ARBA" id="ARBA00023136"/>
    </source>
</evidence>
<dbReference type="EC" id="3.6.1.26" evidence="6"/>
<evidence type="ECO:0000313" key="21">
    <source>
        <dbReference type="Proteomes" id="UP000178776"/>
    </source>
</evidence>
<evidence type="ECO:0000256" key="10">
    <source>
        <dbReference type="ARBA" id="ARBA00022692"/>
    </source>
</evidence>
<evidence type="ECO:0000256" key="6">
    <source>
        <dbReference type="ARBA" id="ARBA00012375"/>
    </source>
</evidence>
<dbReference type="UniPathway" id="UPA00609">
    <property type="reaction ID" value="UER00664"/>
</dbReference>
<evidence type="ECO:0000256" key="13">
    <source>
        <dbReference type="ARBA" id="ARBA00023098"/>
    </source>
</evidence>
<evidence type="ECO:0000256" key="15">
    <source>
        <dbReference type="ARBA" id="ARBA00023209"/>
    </source>
</evidence>
<evidence type="ECO:0000256" key="9">
    <source>
        <dbReference type="ARBA" id="ARBA00022516"/>
    </source>
</evidence>
<dbReference type="PIRSF" id="PIRSF001273">
    <property type="entry name" value="CDH"/>
    <property type="match status" value="1"/>
</dbReference>
<evidence type="ECO:0000256" key="12">
    <source>
        <dbReference type="ARBA" id="ARBA00022989"/>
    </source>
</evidence>
<evidence type="ECO:0000256" key="11">
    <source>
        <dbReference type="ARBA" id="ARBA00022801"/>
    </source>
</evidence>
<dbReference type="GO" id="GO:0008715">
    <property type="term" value="F:CDP-diacylglycerol diphosphatase activity"/>
    <property type="evidence" value="ECO:0007669"/>
    <property type="project" value="UniProtKB-EC"/>
</dbReference>
<keyword evidence="14" id="KW-0472">Membrane</keyword>
<sequence length="254" mass="27924">MKKRRILAGVGLAGLLAAGASFYALADSDALWRIVGEQCVPAQQAQGQPGPCAEVALQRGVAVLKDRNGPLQYLLIPTDKVSGIESPQLLGDGAPGYWRSAWQARRYLDARRGQPLPKLALSLTVNSQYGRSQNQLHIHISCTDSVVRQQIDDLADGLGYRWRQLPVELKGHAYWARRVDADQNGDPREDPFRLLANELPGARAEMGRYGMAMLPARFGDGEGFVLLATRADLFEINRGSAEELQDHACRILQP</sequence>
<evidence type="ECO:0000256" key="8">
    <source>
        <dbReference type="ARBA" id="ARBA00022475"/>
    </source>
</evidence>
<comment type="catalytic activity">
    <reaction evidence="1">
        <text>a CDP-1,2-diacyl-sn-glycerol + H2O = a 1,2-diacyl-sn-glycero-3-phosphate + CMP + 2 H(+)</text>
        <dbReference type="Rhea" id="RHEA:15221"/>
        <dbReference type="ChEBI" id="CHEBI:15377"/>
        <dbReference type="ChEBI" id="CHEBI:15378"/>
        <dbReference type="ChEBI" id="CHEBI:58332"/>
        <dbReference type="ChEBI" id="CHEBI:58608"/>
        <dbReference type="ChEBI" id="CHEBI:60377"/>
        <dbReference type="EC" id="3.6.1.26"/>
    </reaction>
</comment>
<dbReference type="NCBIfam" id="NF003986">
    <property type="entry name" value="PRK05471.1-5"/>
    <property type="match status" value="1"/>
</dbReference>
<keyword evidence="11" id="KW-0378">Hydrolase</keyword>
<dbReference type="Gene3D" id="3.30.428.30">
    <property type="entry name" value="HIT family - CDH-like"/>
    <property type="match status" value="1"/>
</dbReference>
<evidence type="ECO:0000256" key="2">
    <source>
        <dbReference type="ARBA" id="ARBA00004162"/>
    </source>
</evidence>